<evidence type="ECO:0000256" key="6">
    <source>
        <dbReference type="SAM" id="SignalP"/>
    </source>
</evidence>
<dbReference type="SMART" id="SM00409">
    <property type="entry name" value="IG"/>
    <property type="match status" value="14"/>
</dbReference>
<dbReference type="PROSITE" id="PS50835">
    <property type="entry name" value="IG_LIKE"/>
    <property type="match status" value="12"/>
</dbReference>
<feature type="domain" description="Ig-like" evidence="7">
    <location>
        <begin position="1574"/>
        <end position="1657"/>
    </location>
</feature>
<evidence type="ECO:0000256" key="1">
    <source>
        <dbReference type="ARBA" id="ARBA00022729"/>
    </source>
</evidence>
<evidence type="ECO:0000259" key="7">
    <source>
        <dbReference type="PROSITE" id="PS50835"/>
    </source>
</evidence>
<dbReference type="PANTHER" id="PTHR11481">
    <property type="entry name" value="IMMUNOGLOBULIN FC RECEPTOR"/>
    <property type="match status" value="1"/>
</dbReference>
<feature type="chain" id="PRO_5025641346" description="Ig-like domain-containing protein" evidence="6">
    <location>
        <begin position="21"/>
        <end position="1817"/>
    </location>
</feature>
<reference evidence="8 9" key="1">
    <citation type="submission" date="2019-06" db="EMBL/GenBank/DDBJ databases">
        <title>A chromosome-scale genome assembly of the European perch, Perca fluviatilis.</title>
        <authorList>
            <person name="Roques C."/>
            <person name="Zahm M."/>
            <person name="Cabau C."/>
            <person name="Klopp C."/>
            <person name="Bouchez O."/>
            <person name="Donnadieu C."/>
            <person name="Kuhl H."/>
            <person name="Gislard M."/>
            <person name="Guendouz S."/>
            <person name="Journot L."/>
            <person name="Haffray P."/>
            <person name="Bestin A."/>
            <person name="Morvezen R."/>
            <person name="Feron R."/>
            <person name="Wen M."/>
            <person name="Jouanno E."/>
            <person name="Herpin A."/>
            <person name="Schartl M."/>
            <person name="Postlethwait J."/>
            <person name="Schaerlinger B."/>
            <person name="Chardard D."/>
            <person name="Lecocq T."/>
            <person name="Poncet C."/>
            <person name="Jaffrelo L."/>
            <person name="Lampietro C."/>
            <person name="Guiguen Y."/>
        </authorList>
    </citation>
    <scope>NUCLEOTIDE SEQUENCE [LARGE SCALE GENOMIC DNA]</scope>
    <source>
        <tissue evidence="8">Blood</tissue>
    </source>
</reference>
<dbReference type="GO" id="GO:0007166">
    <property type="term" value="P:cell surface receptor signaling pathway"/>
    <property type="evidence" value="ECO:0007669"/>
    <property type="project" value="TreeGrafter"/>
</dbReference>
<feature type="domain" description="Ig-like" evidence="7">
    <location>
        <begin position="208"/>
        <end position="291"/>
    </location>
</feature>
<feature type="domain" description="Ig-like" evidence="7">
    <location>
        <begin position="673"/>
        <end position="758"/>
    </location>
</feature>
<dbReference type="InterPro" id="IPR007110">
    <property type="entry name" value="Ig-like_dom"/>
</dbReference>
<dbReference type="InterPro" id="IPR013783">
    <property type="entry name" value="Ig-like_fold"/>
</dbReference>
<feature type="domain" description="Ig-like" evidence="7">
    <location>
        <begin position="1092"/>
        <end position="1184"/>
    </location>
</feature>
<evidence type="ECO:0000256" key="5">
    <source>
        <dbReference type="SAM" id="Phobius"/>
    </source>
</evidence>
<accession>A0A6A5EPG0</accession>
<feature type="domain" description="Ig-like" evidence="7">
    <location>
        <begin position="1284"/>
        <end position="1380"/>
    </location>
</feature>
<name>A0A6A5EPG0_PERFL</name>
<dbReference type="InterPro" id="IPR050488">
    <property type="entry name" value="Ig_Fc_receptor"/>
</dbReference>
<dbReference type="InterPro" id="IPR013151">
    <property type="entry name" value="Immunoglobulin_dom"/>
</dbReference>
<comment type="caution">
    <text evidence="8">The sequence shown here is derived from an EMBL/GenBank/DDBJ whole genome shotgun (WGS) entry which is preliminary data.</text>
</comment>
<dbReference type="Pfam" id="PF00047">
    <property type="entry name" value="ig"/>
    <property type="match status" value="1"/>
</dbReference>
<dbReference type="GO" id="GO:0006955">
    <property type="term" value="P:immune response"/>
    <property type="evidence" value="ECO:0007669"/>
    <property type="project" value="TreeGrafter"/>
</dbReference>
<feature type="domain" description="Ig-like" evidence="7">
    <location>
        <begin position="1386"/>
        <end position="1464"/>
    </location>
</feature>
<feature type="domain" description="Ig-like" evidence="7">
    <location>
        <begin position="30"/>
        <end position="114"/>
    </location>
</feature>
<dbReference type="InterPro" id="IPR003599">
    <property type="entry name" value="Ig_sub"/>
</dbReference>
<protein>
    <recommendedName>
        <fullName evidence="7">Ig-like domain-containing protein</fullName>
    </recommendedName>
</protein>
<organism evidence="8 9">
    <name type="scientific">Perca fluviatilis</name>
    <name type="common">European perch</name>
    <dbReference type="NCBI Taxonomy" id="8168"/>
    <lineage>
        <taxon>Eukaryota</taxon>
        <taxon>Metazoa</taxon>
        <taxon>Chordata</taxon>
        <taxon>Craniata</taxon>
        <taxon>Vertebrata</taxon>
        <taxon>Euteleostomi</taxon>
        <taxon>Actinopterygii</taxon>
        <taxon>Neopterygii</taxon>
        <taxon>Teleostei</taxon>
        <taxon>Neoteleostei</taxon>
        <taxon>Acanthomorphata</taxon>
        <taxon>Eupercaria</taxon>
        <taxon>Perciformes</taxon>
        <taxon>Percoidei</taxon>
        <taxon>Percidae</taxon>
        <taxon>Percinae</taxon>
        <taxon>Perca</taxon>
    </lineage>
</organism>
<feature type="domain" description="Ig-like" evidence="7">
    <location>
        <begin position="486"/>
        <end position="560"/>
    </location>
</feature>
<feature type="domain" description="Ig-like" evidence="7">
    <location>
        <begin position="1192"/>
        <end position="1269"/>
    </location>
</feature>
<keyword evidence="5" id="KW-1133">Transmembrane helix</keyword>
<feature type="transmembrane region" description="Helical" evidence="5">
    <location>
        <begin position="1669"/>
        <end position="1692"/>
    </location>
</feature>
<dbReference type="GO" id="GO:0009897">
    <property type="term" value="C:external side of plasma membrane"/>
    <property type="evidence" value="ECO:0007669"/>
    <property type="project" value="TreeGrafter"/>
</dbReference>
<dbReference type="EMBL" id="VHII01000014">
    <property type="protein sequence ID" value="KAF1380755.1"/>
    <property type="molecule type" value="Genomic_DNA"/>
</dbReference>
<gene>
    <name evidence="8" type="ORF">PFLUV_G00167280</name>
</gene>
<keyword evidence="5" id="KW-0472">Membrane</keyword>
<keyword evidence="9" id="KW-1185">Reference proteome</keyword>
<dbReference type="InterPro" id="IPR036179">
    <property type="entry name" value="Ig-like_dom_sf"/>
</dbReference>
<dbReference type="Proteomes" id="UP000465112">
    <property type="component" value="Chromosome 14"/>
</dbReference>
<dbReference type="SMART" id="SM00408">
    <property type="entry name" value="IGc2"/>
    <property type="match status" value="5"/>
</dbReference>
<feature type="domain" description="Ig-like" evidence="7">
    <location>
        <begin position="295"/>
        <end position="387"/>
    </location>
</feature>
<dbReference type="PANTHER" id="PTHR11481:SF64">
    <property type="entry name" value="FC RECEPTOR-LIKE PROTEIN 4"/>
    <property type="match status" value="1"/>
</dbReference>
<dbReference type="Gene3D" id="2.60.40.10">
    <property type="entry name" value="Immunoglobulins"/>
    <property type="match status" value="16"/>
</dbReference>
<feature type="region of interest" description="Disordered" evidence="4">
    <location>
        <begin position="154"/>
        <end position="173"/>
    </location>
</feature>
<evidence type="ECO:0000256" key="3">
    <source>
        <dbReference type="ARBA" id="ARBA00023319"/>
    </source>
</evidence>
<evidence type="ECO:0000313" key="9">
    <source>
        <dbReference type="Proteomes" id="UP000465112"/>
    </source>
</evidence>
<proteinExistence type="predicted"/>
<feature type="signal peptide" evidence="6">
    <location>
        <begin position="1"/>
        <end position="20"/>
    </location>
</feature>
<keyword evidence="5" id="KW-0812">Transmembrane</keyword>
<evidence type="ECO:0000256" key="2">
    <source>
        <dbReference type="ARBA" id="ARBA00023157"/>
    </source>
</evidence>
<keyword evidence="1 6" id="KW-0732">Signal</keyword>
<dbReference type="GO" id="GO:0004888">
    <property type="term" value="F:transmembrane signaling receptor activity"/>
    <property type="evidence" value="ECO:0007669"/>
    <property type="project" value="TreeGrafter"/>
</dbReference>
<dbReference type="Pfam" id="PF13895">
    <property type="entry name" value="Ig_2"/>
    <property type="match status" value="4"/>
</dbReference>
<sequence>MGHTVLCVLGLFLLNTLLSGQDDGDYSTDPILESPAFTLFEEDSVILRCRNHASSNEKKATFFKDGSPVKMDSNHHSLPGAELIIYSVSVSDRGNYTCSFEEGAESKPKELRVKERRRNVELRAEETIIPVGGRVTLTCSVEDPAGMEYEYEFRRTSDAPEKPSAQTEKDKNKVDIPDGGKYICRGGSREQYFFTPISNDVTIQETVPNKAVVTFQPDWPQIFSGEKITLRCEIQGGGDTDWTYEWRTTSSHIVPTGKEYISSAEYPSGEYRCMGRSDYFLTKWSEAITVSAYKPRAKLTAVNRDIPVGGSVTLTCSVNTAPSSSSSSSSSSGWKYFWYRGEKTSLTTQDGVLYSNRQISVSVGGVYRCRGGRGEPDYYTDYSDSITVNKNVANKAVVSLQPNWSEIYEGEKLTLRCEITDEGDSGWEYEWRTTSSIKPSNQNEHHIRFAYASHSGTYSCKGRMKSAQQSSTEWSDPITLTVSNKPVLSVSPSWLSPGASVTLSCSVKDPSAGWRFYWYKAVPRLSDISYSYDLLPGSTNGTEQDSYIVDGQTHTAGYVCGAARGDPVIYTHYSELKFVWSGEFDLSASLTVSPDRVQHFTSDSVSLSCEGNSTEWRVKSLPENSYWPYCSSWRTMTRSTCTIQRYRLSAAVFWCEFGSGEFSNAVNITIQNEDIILVSPVRPVTEGDFVTLSCKSRRQQHSGKSLNVFFYRNGEVIQNDTRRELNISAVLKSDEGLYKCQHSGTESTQSWMSVKAVSRPESSSFPVLMIIGLVCGIILVILLLLLCRFRLSKDSCFNRPIQTESTNRGSATSDMVNQNEDQLNQYSTLLHGKQHNPEESCVYSDVNIGTPDDSLMYAQVDCHNKAKVKKKKGNLQLSLYTKQKQSNRVSVLDVNMRHTVLCVLGFFSLYCGHAQDAVLTIEPNWSTLFTGESVTFICDMREGEDTDWYYSIWKDGGEFIRSKNYILQPLVIGYSGEYQCFGDHKISPPFRKESNKVSLTVSAQPKAQLSKDISVEGSVTLTCSVITASSTSSSSSSSDWKYFWYREDKTSGPLTSQDVLLSNETIRVSVGGVYRCRGGRGEPDYYTDYSDPVTVNKKIAGRAVVTLQPNWSEIYRGEKITLRCEIQEGGDTEWTYGWTTTSSNTFPTDKAYTIISATESHSGQYRCLGRRDTYTSTEWSEAITLKVLSNKPRAELSVDNRDIPVGGSVTLTCSVNTASSSSSSSSSSSGWKYFWYREEKTSEPVTTQDVVFLTNGQIRVSVGGVYWCRGGRGQPDYYTEYSDPIAVNKKLANKVVVTLQPNWSEIYKGEKITLRCEITDEGDSEWEYEWRTTSSIKPSNQNEHHIRSAYASHSGTYSCKGRMKGAQQSSTEWSDPITLTVSNNKPQPVLTVSPSWLSPGASVTLSCSVKDPSAGWRFYWYKAVPRLSDISYSYDLLPGSTNGTEQDSYIVDGQTHTAGYVCRAARGDPVFYTHYSELKFVWSGDVHLAASLTVGPDRSQHFNKESLSLSCEGNSTEWRVKRFTEPSTVFSCSIFGKMNGSTCNIDRFWFSGVYWCESETGQISNAVNITIQYGDIILVSPVLPVAEGHSVTLGCRLKTENVLYNVDFYKNGKLIQNNTRGELTISAVSKSHEGFYKCKGNESPGRRSQTSQQSWMSVKPSRPEEISPFPVLLVVGLVGGVLLILLLLLFLYRYRKSNDSCFSRSPSTNQSPATNHMINQEETQHKEYASVLHGDAYLYETIKGPEEPKHDESKDVTYSVVELKNIAKKGRNNEPKESTVYSTVKMASAADDLLYAQVHSHTQAKKDTGPAAADETV</sequence>
<dbReference type="InterPro" id="IPR003598">
    <property type="entry name" value="Ig_sub2"/>
</dbReference>
<evidence type="ECO:0000256" key="4">
    <source>
        <dbReference type="SAM" id="MobiDB-lite"/>
    </source>
</evidence>
<evidence type="ECO:0000313" key="8">
    <source>
        <dbReference type="EMBL" id="KAF1380755.1"/>
    </source>
</evidence>
<keyword evidence="2" id="KW-1015">Disulfide bond</keyword>
<feature type="domain" description="Ig-like" evidence="7">
    <location>
        <begin position="396"/>
        <end position="481"/>
    </location>
</feature>
<feature type="transmembrane region" description="Helical" evidence="5">
    <location>
        <begin position="765"/>
        <end position="787"/>
    </location>
</feature>
<feature type="domain" description="Ig-like" evidence="7">
    <location>
        <begin position="1005"/>
        <end position="1077"/>
    </location>
</feature>
<keyword evidence="3" id="KW-0393">Immunoglobulin domain</keyword>
<dbReference type="SUPFAM" id="SSF48726">
    <property type="entry name" value="Immunoglobulin"/>
    <property type="match status" value="13"/>
</dbReference>